<dbReference type="EMBL" id="JAQQWI010000019">
    <property type="protein sequence ID" value="KAK7999133.1"/>
    <property type="molecule type" value="Genomic_DNA"/>
</dbReference>
<feature type="compositionally biased region" description="Polar residues" evidence="1">
    <location>
        <begin position="264"/>
        <end position="286"/>
    </location>
</feature>
<comment type="caution">
    <text evidence="2">The sequence shown here is derived from an EMBL/GenBank/DDBJ whole genome shotgun (WGS) entry which is preliminary data.</text>
</comment>
<feature type="compositionally biased region" description="Basic residues" evidence="1">
    <location>
        <begin position="239"/>
        <end position="249"/>
    </location>
</feature>
<reference evidence="2 3" key="1">
    <citation type="submission" date="2023-01" db="EMBL/GenBank/DDBJ databases">
        <title>Analysis of 21 Apiospora genomes using comparative genomics revels a genus with tremendous synthesis potential of carbohydrate active enzymes and secondary metabolites.</title>
        <authorList>
            <person name="Sorensen T."/>
        </authorList>
    </citation>
    <scope>NUCLEOTIDE SEQUENCE [LARGE SCALE GENOMIC DNA]</scope>
    <source>
        <strain evidence="2 3">CBS 20057</strain>
    </source>
</reference>
<dbReference type="InterPro" id="IPR022190">
    <property type="entry name" value="DUF3716"/>
</dbReference>
<sequence length="501" mass="54386">MEDFKFPDIKDFGALADAAAAERMSSQRVLSTPFDSPMQHGSAQPQTQTQTGSLTQSMSQSRTPSSAAQNPGEEEEEEEEDDAEEPDAPPPAPIGSDITAWQTAIQTLPAEFKNQPQPQHPLAVMLSEQKTIRQIEWNPNRQNGGFVPRTPNDFSSMMIFICGQINPNPCRNCRLKNGPYAKCVVAPPEILAVSTIRHACANCCYQNQHRRCTNEPISHDEMIRSQVGRAGGLRNGAPKVRKPKSHIPKTKPAPGPMPPYGSHYQYQTPQHSSYAGGTVAHTSVPTQPLPLSSLGKPSSESGSVKSFADKVRMARAWNAQSRRRMKAELLQWQAALATADAERPRKTARPPVVQQQQPPPPPPRQPQPPPTPQHTQHHNSGRPPPPPATPNYNHHTMPSSAHPQPTPSSSYPQSVPPSSYPQQATPSSSYPQYTSGLTNGRAAAAPVFQPASDVNMGDPDDGSDITDSEEEDEGGGGGEDHTWAGFDDDEADQVMIKPPVP</sequence>
<feature type="compositionally biased region" description="Polar residues" evidence="1">
    <location>
        <begin position="24"/>
        <end position="43"/>
    </location>
</feature>
<feature type="compositionally biased region" description="Low complexity" evidence="1">
    <location>
        <begin position="289"/>
        <end position="303"/>
    </location>
</feature>
<gene>
    <name evidence="2" type="ORF">PG991_014808</name>
</gene>
<feature type="compositionally biased region" description="Acidic residues" evidence="1">
    <location>
        <begin position="72"/>
        <end position="87"/>
    </location>
</feature>
<evidence type="ECO:0008006" key="4">
    <source>
        <dbReference type="Google" id="ProtNLM"/>
    </source>
</evidence>
<dbReference type="Proteomes" id="UP001396898">
    <property type="component" value="Unassembled WGS sequence"/>
</dbReference>
<dbReference type="Pfam" id="PF12511">
    <property type="entry name" value="DUF3716"/>
    <property type="match status" value="1"/>
</dbReference>
<feature type="region of interest" description="Disordered" evidence="1">
    <location>
        <begin position="338"/>
        <end position="501"/>
    </location>
</feature>
<organism evidence="2 3">
    <name type="scientific">Apiospora marii</name>
    <dbReference type="NCBI Taxonomy" id="335849"/>
    <lineage>
        <taxon>Eukaryota</taxon>
        <taxon>Fungi</taxon>
        <taxon>Dikarya</taxon>
        <taxon>Ascomycota</taxon>
        <taxon>Pezizomycotina</taxon>
        <taxon>Sordariomycetes</taxon>
        <taxon>Xylariomycetidae</taxon>
        <taxon>Amphisphaeriales</taxon>
        <taxon>Apiosporaceae</taxon>
        <taxon>Apiospora</taxon>
    </lineage>
</organism>
<evidence type="ECO:0000313" key="3">
    <source>
        <dbReference type="Proteomes" id="UP001396898"/>
    </source>
</evidence>
<dbReference type="InterPro" id="IPR051412">
    <property type="entry name" value="Formin_Homology_Diaphanous_sf"/>
</dbReference>
<feature type="region of interest" description="Disordered" evidence="1">
    <location>
        <begin position="19"/>
        <end position="96"/>
    </location>
</feature>
<feature type="compositionally biased region" description="Pro residues" evidence="1">
    <location>
        <begin position="357"/>
        <end position="372"/>
    </location>
</feature>
<evidence type="ECO:0000256" key="1">
    <source>
        <dbReference type="SAM" id="MobiDB-lite"/>
    </source>
</evidence>
<proteinExistence type="predicted"/>
<feature type="compositionally biased region" description="Polar residues" evidence="1">
    <location>
        <begin position="424"/>
        <end position="438"/>
    </location>
</feature>
<protein>
    <recommendedName>
        <fullName evidence="4">Copper-fist domain-containing protein</fullName>
    </recommendedName>
</protein>
<feature type="compositionally biased region" description="Polar residues" evidence="1">
    <location>
        <begin position="390"/>
        <end position="402"/>
    </location>
</feature>
<accession>A0ABR1R4K4</accession>
<feature type="region of interest" description="Disordered" evidence="1">
    <location>
        <begin position="229"/>
        <end position="306"/>
    </location>
</feature>
<dbReference type="PANTHER" id="PTHR45691">
    <property type="entry name" value="PROTEIN DIAPHANOUS"/>
    <property type="match status" value="1"/>
</dbReference>
<feature type="compositionally biased region" description="Acidic residues" evidence="1">
    <location>
        <begin position="458"/>
        <end position="474"/>
    </location>
</feature>
<keyword evidence="3" id="KW-1185">Reference proteome</keyword>
<feature type="compositionally biased region" description="Low complexity" evidence="1">
    <location>
        <begin position="44"/>
        <end position="61"/>
    </location>
</feature>
<evidence type="ECO:0000313" key="2">
    <source>
        <dbReference type="EMBL" id="KAK7999133.1"/>
    </source>
</evidence>
<dbReference type="PANTHER" id="PTHR45691:SF6">
    <property type="entry name" value="PROTEIN DIAPHANOUS"/>
    <property type="match status" value="1"/>
</dbReference>
<name>A0ABR1R4K4_9PEZI</name>